<reference evidence="4 5" key="1">
    <citation type="submission" date="2023-07" db="EMBL/GenBank/DDBJ databases">
        <title>Closed genome sequence of Methanosarcinaceae archaeon Am2.</title>
        <authorList>
            <person name="Poehlein A."/>
            <person name="Protasov E."/>
            <person name="Platt K."/>
            <person name="Reeh H."/>
            <person name="Daniel R."/>
            <person name="Brune A."/>
        </authorList>
    </citation>
    <scope>NUCLEOTIDE SEQUENCE [LARGE SCALE GENOMIC DNA]</scope>
    <source>
        <strain evidence="4 5">Am2</strain>
    </source>
</reference>
<dbReference type="Proteomes" id="UP001304970">
    <property type="component" value="Chromosome"/>
</dbReference>
<proteinExistence type="inferred from homology"/>
<feature type="domain" description="Nitroreductase" evidence="3">
    <location>
        <begin position="9"/>
        <end position="59"/>
    </location>
</feature>
<accession>A0AA96V678</accession>
<dbReference type="SUPFAM" id="SSF55469">
    <property type="entry name" value="FMN-dependent nitroreductase-like"/>
    <property type="match status" value="1"/>
</dbReference>
<evidence type="ECO:0000256" key="1">
    <source>
        <dbReference type="ARBA" id="ARBA00007118"/>
    </source>
</evidence>
<sequence length="169" mass="19193">MDTIKALYTRRSVRKFQNKPVPMNLIEEAVKAAMFAPSAKNQQPWEFIIVDKREILDKIPSFSPYAVMVKGAPAGVLVCFNREYESAEGFFPQDLGAATQNLLLSLHANGIGAVWTGVYPREDRVNGFMDLFKLPPQVIPFAFVVIGYPESELPVADRFKKERVHYNKW</sequence>
<dbReference type="EMBL" id="CP131061">
    <property type="protein sequence ID" value="WNY26848.1"/>
    <property type="molecule type" value="Genomic_DNA"/>
</dbReference>
<dbReference type="Gene3D" id="3.40.109.10">
    <property type="entry name" value="NADH Oxidase"/>
    <property type="match status" value="1"/>
</dbReference>
<comment type="similarity">
    <text evidence="1">Belongs to the nitroreductase family.</text>
</comment>
<dbReference type="GO" id="GO:0016491">
    <property type="term" value="F:oxidoreductase activity"/>
    <property type="evidence" value="ECO:0007669"/>
    <property type="project" value="UniProtKB-KW"/>
</dbReference>
<evidence type="ECO:0000313" key="4">
    <source>
        <dbReference type="EMBL" id="WNY26848.1"/>
    </source>
</evidence>
<dbReference type="AlphaFoldDB" id="A0AA96V678"/>
<dbReference type="Pfam" id="PF00881">
    <property type="entry name" value="Nitroreductase"/>
    <property type="match status" value="2"/>
</dbReference>
<dbReference type="EC" id="1.3.3.13" evidence="4"/>
<dbReference type="PANTHER" id="PTHR43673:SF10">
    <property type="entry name" value="NADH DEHYDROGENASE_NAD(P)H NITROREDUCTASE XCC3605-RELATED"/>
    <property type="match status" value="1"/>
</dbReference>
<dbReference type="GeneID" id="89228036"/>
<keyword evidence="5" id="KW-1185">Reference proteome</keyword>
<name>A0AA96V678_9EURY</name>
<evidence type="ECO:0000256" key="2">
    <source>
        <dbReference type="ARBA" id="ARBA00023002"/>
    </source>
</evidence>
<dbReference type="CDD" id="cd02150">
    <property type="entry name" value="nitroreductase"/>
    <property type="match status" value="1"/>
</dbReference>
<dbReference type="PANTHER" id="PTHR43673">
    <property type="entry name" value="NAD(P)H NITROREDUCTASE YDGI-RELATED"/>
    <property type="match status" value="1"/>
</dbReference>
<dbReference type="InterPro" id="IPR000415">
    <property type="entry name" value="Nitroreductase-like"/>
</dbReference>
<evidence type="ECO:0000313" key="5">
    <source>
        <dbReference type="Proteomes" id="UP001304970"/>
    </source>
</evidence>
<feature type="domain" description="Nitroreductase" evidence="3">
    <location>
        <begin position="70"/>
        <end position="148"/>
    </location>
</feature>
<evidence type="ECO:0000259" key="3">
    <source>
        <dbReference type="Pfam" id="PF00881"/>
    </source>
</evidence>
<dbReference type="InterPro" id="IPR029479">
    <property type="entry name" value="Nitroreductase"/>
</dbReference>
<keyword evidence="2 4" id="KW-0560">Oxidoreductase</keyword>
<dbReference type="RefSeq" id="WP_338098354.1">
    <property type="nucleotide sequence ID" value="NZ_CP131061.1"/>
</dbReference>
<protein>
    <submittedName>
        <fullName evidence="4">Albonoursin synthase</fullName>
        <ecNumber evidence="4">1.3.3.13</ecNumber>
    </submittedName>
</protein>
<gene>
    <name evidence="4" type="primary">albA</name>
    <name evidence="4" type="ORF">MsAm2_06280</name>
</gene>
<organism evidence="4 5">
    <name type="scientific">Methanolapillus ohkumae</name>
    <dbReference type="NCBI Taxonomy" id="3028298"/>
    <lineage>
        <taxon>Archaea</taxon>
        <taxon>Methanobacteriati</taxon>
        <taxon>Methanobacteriota</taxon>
        <taxon>Stenosarchaea group</taxon>
        <taxon>Methanomicrobia</taxon>
        <taxon>Methanosarcinales</taxon>
        <taxon>Methanosarcinaceae</taxon>
        <taxon>Methanolapillus</taxon>
    </lineage>
</organism>